<accession>F1Z8R2</accession>
<dbReference type="RefSeq" id="WP_008065117.1">
    <property type="nucleotide sequence ID" value="NZ_AQWK01000001.1"/>
</dbReference>
<gene>
    <name evidence="1" type="ORF">Y88_1407</name>
</gene>
<dbReference type="HOGENOM" id="CLU_1925414_0_0_5"/>
<proteinExistence type="predicted"/>
<sequence>MTRLPTSGEWLEGSLCRTTADWPFHWVAEITAIDPVSGSYTCIGTVRQAGARRYDEALANLRLMARAPAMLQILQAVSRVLDMSDPDHEAFVDSAPDCLDALLQQQEALRALLECFKAKRFNSIVRLTADP</sequence>
<dbReference type="EMBL" id="AEWJ01000037">
    <property type="protein sequence ID" value="EGD59345.1"/>
    <property type="molecule type" value="Genomic_DNA"/>
</dbReference>
<keyword evidence="2" id="KW-1185">Reference proteome</keyword>
<comment type="caution">
    <text evidence="1">The sequence shown here is derived from an EMBL/GenBank/DDBJ whole genome shotgun (WGS) entry which is preliminary data.</text>
</comment>
<dbReference type="STRING" id="983920.Y88_1407"/>
<dbReference type="OrthoDB" id="7509554at2"/>
<dbReference type="Proteomes" id="UP000004728">
    <property type="component" value="Unassembled WGS sequence"/>
</dbReference>
<reference evidence="1 2" key="1">
    <citation type="journal article" date="2012" name="J. Bacteriol.">
        <title>Draft Genome Sequence of Novosphingobium nitrogenifigens Y88T.</title>
        <authorList>
            <person name="Strabala T.J."/>
            <person name="Macdonald L."/>
            <person name="Liu V."/>
            <person name="Smit A.M."/>
        </authorList>
    </citation>
    <scope>NUCLEOTIDE SEQUENCE [LARGE SCALE GENOMIC DNA]</scope>
    <source>
        <strain evidence="1 2">DSM 19370</strain>
    </source>
</reference>
<dbReference type="InParanoid" id="F1Z8R2"/>
<evidence type="ECO:0000313" key="1">
    <source>
        <dbReference type="EMBL" id="EGD59345.1"/>
    </source>
</evidence>
<name>F1Z8R2_9SPHN</name>
<protein>
    <submittedName>
        <fullName evidence="1">Uncharacterized protein</fullName>
    </submittedName>
</protein>
<dbReference type="AlphaFoldDB" id="F1Z8R2"/>
<organism evidence="1 2">
    <name type="scientific">Novosphingobium nitrogenifigens DSM 19370</name>
    <dbReference type="NCBI Taxonomy" id="983920"/>
    <lineage>
        <taxon>Bacteria</taxon>
        <taxon>Pseudomonadati</taxon>
        <taxon>Pseudomonadota</taxon>
        <taxon>Alphaproteobacteria</taxon>
        <taxon>Sphingomonadales</taxon>
        <taxon>Sphingomonadaceae</taxon>
        <taxon>Novosphingobium</taxon>
    </lineage>
</organism>
<evidence type="ECO:0000313" key="2">
    <source>
        <dbReference type="Proteomes" id="UP000004728"/>
    </source>
</evidence>